<evidence type="ECO:0000256" key="3">
    <source>
        <dbReference type="SAM" id="Phobius"/>
    </source>
</evidence>
<keyword evidence="5" id="KW-1185">Reference proteome</keyword>
<dbReference type="GO" id="GO:0000270">
    <property type="term" value="P:peptidoglycan metabolic process"/>
    <property type="evidence" value="ECO:0007669"/>
    <property type="project" value="TreeGrafter"/>
</dbReference>
<dbReference type="SUPFAM" id="SSF56601">
    <property type="entry name" value="beta-lactamase/transpeptidase-like"/>
    <property type="match status" value="1"/>
</dbReference>
<dbReference type="eggNOG" id="COG2027">
    <property type="taxonomic scope" value="Bacteria"/>
</dbReference>
<reference evidence="5" key="1">
    <citation type="journal article" date="2013" name="Stand. Genomic Sci.">
        <title>Complete genome sequence of Desulfocapsa sulfexigens, a marine deltaproteobacterium specialized in disproportionating inorganic sulfur compounds.</title>
        <authorList>
            <person name="Finster K.W."/>
            <person name="Kjeldsen K.U."/>
            <person name="Kube M."/>
            <person name="Reinhardt R."/>
            <person name="Mussmann M."/>
            <person name="Amann R."/>
            <person name="Schreiber L."/>
        </authorList>
    </citation>
    <scope>NUCLEOTIDE SEQUENCE [LARGE SCALE GENOMIC DNA]</scope>
    <source>
        <strain evidence="5">DSM 10523 / SB164P1</strain>
    </source>
</reference>
<dbReference type="STRING" id="1167006.UWK_03367"/>
<keyword evidence="4" id="KW-0645">Protease</keyword>
<evidence type="ECO:0000313" key="4">
    <source>
        <dbReference type="EMBL" id="AGF79884.1"/>
    </source>
</evidence>
<dbReference type="EMBL" id="CP003985">
    <property type="protein sequence ID" value="AGF79884.1"/>
    <property type="molecule type" value="Genomic_DNA"/>
</dbReference>
<name>M1NJX3_DESSD</name>
<evidence type="ECO:0000256" key="1">
    <source>
        <dbReference type="ARBA" id="ARBA00006096"/>
    </source>
</evidence>
<protein>
    <submittedName>
        <fullName evidence="4">D-alanyl-D-alanine carboxypeptidase (Penicillin-binding protein 4)</fullName>
    </submittedName>
</protein>
<sequence length="417" mass="46221">MRSTVAQKLLRKIHYSIFFGAVLFFFVSLFLPCLSQSGELPKLRKYISNGGYALSTNGKTLFSKNLTTPFIPASTLKLVTSLAALEILGPDHFFSTYIYRDTQGTLYVKGSGDPFLVSEKIRTIARLVAEKGVTEINNIILDDTAFALEHPITDGSINSSNPYDVGCTALGVNFNTVPLKVLQHAKVESPESQTPYLRIMGQIGKSLNSGYHRVNVDAFPRQSELANNLLYFGQLFQILLEEQGIVVKGTIKQGVVPQETELVIQYTAEETTGDLVKSCLLSSNNFMANQLYLAIGVKQYGSPATWEKSQKAMAAFVHNTLGLRNQQITMVEGSGLSMKNRITPEALLVVLEQFKPYASLLPVKYGVVMKSGTLRKSGVFCYAGLIHRGKDTRCFVILLNQKQNNRDKILNVLYHQL</sequence>
<proteinExistence type="inferred from homology"/>
<keyword evidence="3" id="KW-0472">Membrane</keyword>
<feature type="transmembrane region" description="Helical" evidence="3">
    <location>
        <begin position="12"/>
        <end position="31"/>
    </location>
</feature>
<accession>M1NJX3</accession>
<evidence type="ECO:0000313" key="5">
    <source>
        <dbReference type="Proteomes" id="UP000011721"/>
    </source>
</evidence>
<keyword evidence="3" id="KW-1133">Transmembrane helix</keyword>
<dbReference type="InterPro" id="IPR000667">
    <property type="entry name" value="Peptidase_S13"/>
</dbReference>
<dbReference type="InterPro" id="IPR012338">
    <property type="entry name" value="Beta-lactam/transpept-like"/>
</dbReference>
<dbReference type="Gene3D" id="3.50.80.20">
    <property type="entry name" value="D-Ala-D-Ala carboxypeptidase C, peptidase S13"/>
    <property type="match status" value="1"/>
</dbReference>
<keyword evidence="3" id="KW-0812">Transmembrane</keyword>
<dbReference type="GO" id="GO:0004185">
    <property type="term" value="F:serine-type carboxypeptidase activity"/>
    <property type="evidence" value="ECO:0007669"/>
    <property type="project" value="InterPro"/>
</dbReference>
<dbReference type="AlphaFoldDB" id="M1NJX3"/>
<dbReference type="PRINTS" id="PR00922">
    <property type="entry name" value="DADACBPTASE3"/>
</dbReference>
<evidence type="ECO:0000256" key="2">
    <source>
        <dbReference type="ARBA" id="ARBA00022801"/>
    </source>
</evidence>
<gene>
    <name evidence="4" type="ordered locus">UWK_03367</name>
</gene>
<dbReference type="PANTHER" id="PTHR30023">
    <property type="entry name" value="D-ALANYL-D-ALANINE CARBOXYPEPTIDASE"/>
    <property type="match status" value="1"/>
</dbReference>
<keyword evidence="2" id="KW-0378">Hydrolase</keyword>
<comment type="similarity">
    <text evidence="1">Belongs to the peptidase S13 family.</text>
</comment>
<dbReference type="Proteomes" id="UP000011721">
    <property type="component" value="Chromosome"/>
</dbReference>
<keyword evidence="4" id="KW-0121">Carboxypeptidase</keyword>
<dbReference type="HOGENOM" id="CLU_054952_0_0_7"/>
<organism evidence="4 5">
    <name type="scientific">Desulfocapsa sulfexigens (strain DSM 10523 / SB164P1)</name>
    <dbReference type="NCBI Taxonomy" id="1167006"/>
    <lineage>
        <taxon>Bacteria</taxon>
        <taxon>Pseudomonadati</taxon>
        <taxon>Thermodesulfobacteriota</taxon>
        <taxon>Desulfobulbia</taxon>
        <taxon>Desulfobulbales</taxon>
        <taxon>Desulfocapsaceae</taxon>
        <taxon>Desulfocapsa</taxon>
    </lineage>
</organism>
<dbReference type="PANTHER" id="PTHR30023:SF0">
    <property type="entry name" value="PENICILLIN-SENSITIVE CARBOXYPEPTIDASE A"/>
    <property type="match status" value="1"/>
</dbReference>
<dbReference type="GO" id="GO:0006508">
    <property type="term" value="P:proteolysis"/>
    <property type="evidence" value="ECO:0007669"/>
    <property type="project" value="InterPro"/>
</dbReference>
<dbReference type="PATRIC" id="fig|1167006.5.peg.3624"/>
<dbReference type="Pfam" id="PF02113">
    <property type="entry name" value="Peptidase_S13"/>
    <property type="match status" value="2"/>
</dbReference>
<dbReference type="Gene3D" id="3.40.710.10">
    <property type="entry name" value="DD-peptidase/beta-lactamase superfamily"/>
    <property type="match status" value="1"/>
</dbReference>
<dbReference type="KEGG" id="dsf:UWK_03367"/>